<dbReference type="Proteomes" id="UP000030111">
    <property type="component" value="Unassembled WGS sequence"/>
</dbReference>
<sequence>MKTIINRLISEAGLEFINVDPKLDFAYYEEKDDFFLLLFYNYQDILQITDNNIRVLEYALNTLVVNTKESEILSRFKERNINYNLSIILFVDLDTEYPLLFQEFNKAEENYINAKKYILPYHGDVLANLKERISETDNVAQTLNELAISHSDAISQIEEQWYDLLLNLFIKIPFLNYKPADHSLAIDSLSDSISETLSQREASLLAIINDSNIAAVTDIENFAFNKNMIDNGTI</sequence>
<keyword evidence="2" id="KW-1185">Reference proteome</keyword>
<evidence type="ECO:0000313" key="2">
    <source>
        <dbReference type="Proteomes" id="UP000030111"/>
    </source>
</evidence>
<dbReference type="OrthoDB" id="1360883at2"/>
<organism evidence="1 2">
    <name type="scientific">Flavobacterium subsaxonicum WB 4.1-42 = DSM 21790</name>
    <dbReference type="NCBI Taxonomy" id="1121898"/>
    <lineage>
        <taxon>Bacteria</taxon>
        <taxon>Pseudomonadati</taxon>
        <taxon>Bacteroidota</taxon>
        <taxon>Flavobacteriia</taxon>
        <taxon>Flavobacteriales</taxon>
        <taxon>Flavobacteriaceae</taxon>
        <taxon>Flavobacterium</taxon>
    </lineage>
</organism>
<dbReference type="RefSeq" id="WP_026991732.1">
    <property type="nucleotide sequence ID" value="NZ_JRLY01000004.1"/>
</dbReference>
<dbReference type="eggNOG" id="ENOG5030Z2K">
    <property type="taxonomic scope" value="Bacteria"/>
</dbReference>
<protein>
    <submittedName>
        <fullName evidence="1">Uncharacterized protein</fullName>
    </submittedName>
</protein>
<dbReference type="EMBL" id="JRLY01000004">
    <property type="protein sequence ID" value="KGO93690.1"/>
    <property type="molecule type" value="Genomic_DNA"/>
</dbReference>
<comment type="caution">
    <text evidence="1">The sequence shown here is derived from an EMBL/GenBank/DDBJ whole genome shotgun (WGS) entry which is preliminary data.</text>
</comment>
<accession>A0A0A2MZR3</accession>
<dbReference type="AlphaFoldDB" id="A0A0A2MZR3"/>
<name>A0A0A2MZR3_9FLAO</name>
<gene>
    <name evidence="1" type="ORF">Q766_06945</name>
</gene>
<reference evidence="1 2" key="1">
    <citation type="submission" date="2013-09" db="EMBL/GenBank/DDBJ databases">
        <authorList>
            <person name="Zeng Z."/>
            <person name="Chen C."/>
        </authorList>
    </citation>
    <scope>NUCLEOTIDE SEQUENCE [LARGE SCALE GENOMIC DNA]</scope>
    <source>
        <strain evidence="1 2">WB 4.1-42</strain>
    </source>
</reference>
<dbReference type="STRING" id="1121898.GCA_000422725_00263"/>
<evidence type="ECO:0000313" key="1">
    <source>
        <dbReference type="EMBL" id="KGO93690.1"/>
    </source>
</evidence>
<proteinExistence type="predicted"/>